<comment type="subcellular location">
    <subcellularLocation>
        <location evidence="1">Nucleus</location>
    </subcellularLocation>
</comment>
<dbReference type="InterPro" id="IPR050613">
    <property type="entry name" value="Sec_Metabolite_Reg"/>
</dbReference>
<sequence length="754" mass="83111">MNPDEPPILDSITVVPRREPEPSVAVLPRRERSVLLGSDSSYVPLRSPSPQVLSLSPIKPKAKSKRKQASLPQLNCEECRDRKVKCDKQQPACSACVAAKVPCVPIFRRRLARGRHVPAIDAAMTTPNSLDEDIRQRVRRLEAIVTRVSPVPILPALRKTNGAAGILKQGVAPAPAQAQSQEPPLRSHAMQHPDHFWTDLSAEVHGLRDVIESTPEDAEDDTAQAQAEVSTQYHRPRDISVLGLSSMGASIFDPSLILHDRSLVSQLCKIYLYQVDPILKVLHRPTLEQHLMEDTPYLGYPEGHTSVVALDTAVMYVAINSMEEGQCRSLVGRDKSDLLAVTRQASEAALEKAGLLTTRDVTVLQAFVIYLAGRQVEEPSRAVWTLLAVAVRVAKALGIDLPRTKETFFLRQMRQHLWLTICLMDVQLAFNMISQPLISANEACLSPENIPRHINDADYAPWTVDPPLERGGLADTTYALIKYRIQAFGRQTHFVPLPGASGSDGEATSDANERLAKEQQNADALCDNFIKDLMARTFGIDPSQSPFAWLVFHSTQCFAAGAKAALLKNRPDKTKQGRPEFLRVSTQVLEKTVLMHTEPRGTSFRWSITVRWHILAITLAECYVCSKATNPDVQLLRQVWPTMEAAYAHHASIIGKHRGGRLSGPLSKLMSHARLAVEAVIGSENDRHVVAVSDSSITPAVGSPDLSAVLPAETASDLWGATWESCWDDLVSAVALDDDMAMFDTQFYVQSDVL</sequence>
<dbReference type="PROSITE" id="PS50048">
    <property type="entry name" value="ZN2_CY6_FUNGAL_2"/>
    <property type="match status" value="1"/>
</dbReference>
<dbReference type="SMART" id="SM00066">
    <property type="entry name" value="GAL4"/>
    <property type="match status" value="1"/>
</dbReference>
<evidence type="ECO:0000256" key="4">
    <source>
        <dbReference type="SAM" id="MobiDB-lite"/>
    </source>
</evidence>
<dbReference type="SUPFAM" id="SSF57701">
    <property type="entry name" value="Zn2/Cys6 DNA-binding domain"/>
    <property type="match status" value="1"/>
</dbReference>
<dbReference type="Pfam" id="PF00172">
    <property type="entry name" value="Zn_clus"/>
    <property type="match status" value="1"/>
</dbReference>
<feature type="region of interest" description="Disordered" evidence="4">
    <location>
        <begin position="1"/>
        <end position="25"/>
    </location>
</feature>
<keyword evidence="3" id="KW-0539">Nucleus</keyword>
<name>A0ABR3YY52_9PEZI</name>
<dbReference type="CDD" id="cd12148">
    <property type="entry name" value="fungal_TF_MHR"/>
    <property type="match status" value="1"/>
</dbReference>
<keyword evidence="7" id="KW-1185">Reference proteome</keyword>
<keyword evidence="2" id="KW-0479">Metal-binding</keyword>
<dbReference type="InterPro" id="IPR007219">
    <property type="entry name" value="XnlR_reg_dom"/>
</dbReference>
<dbReference type="InterPro" id="IPR036864">
    <property type="entry name" value="Zn2-C6_fun-type_DNA-bd_sf"/>
</dbReference>
<organism evidence="6 7">
    <name type="scientific">Sporothrix stenoceras</name>
    <dbReference type="NCBI Taxonomy" id="5173"/>
    <lineage>
        <taxon>Eukaryota</taxon>
        <taxon>Fungi</taxon>
        <taxon>Dikarya</taxon>
        <taxon>Ascomycota</taxon>
        <taxon>Pezizomycotina</taxon>
        <taxon>Sordariomycetes</taxon>
        <taxon>Sordariomycetidae</taxon>
        <taxon>Ophiostomatales</taxon>
        <taxon>Ophiostomataceae</taxon>
        <taxon>Sporothrix</taxon>
    </lineage>
</organism>
<dbReference type="InterPro" id="IPR001138">
    <property type="entry name" value="Zn2Cys6_DnaBD"/>
</dbReference>
<dbReference type="Gene3D" id="4.10.240.10">
    <property type="entry name" value="Zn(2)-C6 fungal-type DNA-binding domain"/>
    <property type="match status" value="1"/>
</dbReference>
<evidence type="ECO:0000256" key="2">
    <source>
        <dbReference type="ARBA" id="ARBA00022723"/>
    </source>
</evidence>
<dbReference type="Pfam" id="PF04082">
    <property type="entry name" value="Fungal_trans"/>
    <property type="match status" value="1"/>
</dbReference>
<dbReference type="PANTHER" id="PTHR31001">
    <property type="entry name" value="UNCHARACTERIZED TRANSCRIPTIONAL REGULATORY PROTEIN"/>
    <property type="match status" value="1"/>
</dbReference>
<dbReference type="PANTHER" id="PTHR31001:SF50">
    <property type="entry name" value="ZN(II)2CYS6 TRANSCRIPTION FACTOR (EUROFUNG)"/>
    <property type="match status" value="1"/>
</dbReference>
<accession>A0ABR3YY52</accession>
<gene>
    <name evidence="6" type="ORF">Sste5346_006464</name>
</gene>
<protein>
    <recommendedName>
        <fullName evidence="5">Zn(2)-C6 fungal-type domain-containing protein</fullName>
    </recommendedName>
</protein>
<evidence type="ECO:0000256" key="3">
    <source>
        <dbReference type="ARBA" id="ARBA00023242"/>
    </source>
</evidence>
<dbReference type="Proteomes" id="UP001583186">
    <property type="component" value="Unassembled WGS sequence"/>
</dbReference>
<comment type="caution">
    <text evidence="6">The sequence shown here is derived from an EMBL/GenBank/DDBJ whole genome shotgun (WGS) entry which is preliminary data.</text>
</comment>
<proteinExistence type="predicted"/>
<dbReference type="EMBL" id="JAWCUI010000038">
    <property type="protein sequence ID" value="KAL1893288.1"/>
    <property type="molecule type" value="Genomic_DNA"/>
</dbReference>
<evidence type="ECO:0000313" key="6">
    <source>
        <dbReference type="EMBL" id="KAL1893288.1"/>
    </source>
</evidence>
<evidence type="ECO:0000313" key="7">
    <source>
        <dbReference type="Proteomes" id="UP001583186"/>
    </source>
</evidence>
<feature type="domain" description="Zn(2)-C6 fungal-type" evidence="5">
    <location>
        <begin position="75"/>
        <end position="104"/>
    </location>
</feature>
<dbReference type="CDD" id="cd00067">
    <property type="entry name" value="GAL4"/>
    <property type="match status" value="1"/>
</dbReference>
<dbReference type="SMART" id="SM00906">
    <property type="entry name" value="Fungal_trans"/>
    <property type="match status" value="1"/>
</dbReference>
<evidence type="ECO:0000256" key="1">
    <source>
        <dbReference type="ARBA" id="ARBA00004123"/>
    </source>
</evidence>
<reference evidence="6 7" key="1">
    <citation type="journal article" date="2024" name="IMA Fungus">
        <title>IMA Genome - F19 : A genome assembly and annotation guide to empower mycologists, including annotated draft genome sequences of Ceratocystis pirilliformis, Diaporthe australafricana, Fusarium ophioides, Paecilomyces lecythidis, and Sporothrix stenoceras.</title>
        <authorList>
            <person name="Aylward J."/>
            <person name="Wilson A.M."/>
            <person name="Visagie C.M."/>
            <person name="Spraker J."/>
            <person name="Barnes I."/>
            <person name="Buitendag C."/>
            <person name="Ceriani C."/>
            <person name="Del Mar Angel L."/>
            <person name="du Plessis D."/>
            <person name="Fuchs T."/>
            <person name="Gasser K."/>
            <person name="Kramer D."/>
            <person name="Li W."/>
            <person name="Munsamy K."/>
            <person name="Piso A."/>
            <person name="Price J.L."/>
            <person name="Sonnekus B."/>
            <person name="Thomas C."/>
            <person name="van der Nest A."/>
            <person name="van Dijk A."/>
            <person name="van Heerden A."/>
            <person name="van Vuuren N."/>
            <person name="Yilmaz N."/>
            <person name="Duong T.A."/>
            <person name="van der Merwe N.A."/>
            <person name="Wingfield M.J."/>
            <person name="Wingfield B.D."/>
        </authorList>
    </citation>
    <scope>NUCLEOTIDE SEQUENCE [LARGE SCALE GENOMIC DNA]</scope>
    <source>
        <strain evidence="6 7">CMW 5346</strain>
    </source>
</reference>
<evidence type="ECO:0000259" key="5">
    <source>
        <dbReference type="PROSITE" id="PS50048"/>
    </source>
</evidence>